<dbReference type="EMBL" id="PQFF01000032">
    <property type="protein sequence ID" value="RHZ87488.1"/>
    <property type="molecule type" value="Genomic_DNA"/>
</dbReference>
<sequence>MINKSTENLIPRVVFTDSDPAISNAISIEFSGSVHCLRIFHIDLNLKKNLRNKLTTNEFRDANSTQRIESLNKKVHDSVNSGASLLTLVKEIQQLLDNEAKYVKAQEYKEEIPSVGL</sequence>
<evidence type="ECO:0000313" key="2">
    <source>
        <dbReference type="Proteomes" id="UP000266861"/>
    </source>
</evidence>
<dbReference type="AlphaFoldDB" id="A0A397JL13"/>
<accession>A0A397JL13</accession>
<reference evidence="1 2" key="1">
    <citation type="submission" date="2018-08" db="EMBL/GenBank/DDBJ databases">
        <title>Genome and evolution of the arbuscular mycorrhizal fungus Diversispora epigaea (formerly Glomus versiforme) and its bacterial endosymbionts.</title>
        <authorList>
            <person name="Sun X."/>
            <person name="Fei Z."/>
            <person name="Harrison M."/>
        </authorList>
    </citation>
    <scope>NUCLEOTIDE SEQUENCE [LARGE SCALE GENOMIC DNA]</scope>
    <source>
        <strain evidence="1 2">IT104</strain>
    </source>
</reference>
<gene>
    <name evidence="1" type="ORF">Glove_34g128</name>
</gene>
<evidence type="ECO:0000313" key="1">
    <source>
        <dbReference type="EMBL" id="RHZ87488.1"/>
    </source>
</evidence>
<evidence type="ECO:0008006" key="3">
    <source>
        <dbReference type="Google" id="ProtNLM"/>
    </source>
</evidence>
<comment type="caution">
    <text evidence="1">The sequence shown here is derived from an EMBL/GenBank/DDBJ whole genome shotgun (WGS) entry which is preliminary data.</text>
</comment>
<protein>
    <recommendedName>
        <fullName evidence="3">MULE transposase domain-containing protein</fullName>
    </recommendedName>
</protein>
<keyword evidence="2" id="KW-1185">Reference proteome</keyword>
<dbReference type="Proteomes" id="UP000266861">
    <property type="component" value="Unassembled WGS sequence"/>
</dbReference>
<proteinExistence type="predicted"/>
<dbReference type="OrthoDB" id="2412233at2759"/>
<name>A0A397JL13_9GLOM</name>
<organism evidence="1 2">
    <name type="scientific">Diversispora epigaea</name>
    <dbReference type="NCBI Taxonomy" id="1348612"/>
    <lineage>
        <taxon>Eukaryota</taxon>
        <taxon>Fungi</taxon>
        <taxon>Fungi incertae sedis</taxon>
        <taxon>Mucoromycota</taxon>
        <taxon>Glomeromycotina</taxon>
        <taxon>Glomeromycetes</taxon>
        <taxon>Diversisporales</taxon>
        <taxon>Diversisporaceae</taxon>
        <taxon>Diversispora</taxon>
    </lineage>
</organism>